<feature type="transmembrane region" description="Helical" evidence="2">
    <location>
        <begin position="115"/>
        <end position="135"/>
    </location>
</feature>
<keyword evidence="2" id="KW-0812">Transmembrane</keyword>
<comment type="caution">
    <text evidence="4">The sequence shown here is derived from an EMBL/GenBank/DDBJ whole genome shotgun (WGS) entry which is preliminary data.</text>
</comment>
<dbReference type="Pfam" id="PF11992">
    <property type="entry name" value="TgpA_N"/>
    <property type="match status" value="1"/>
</dbReference>
<evidence type="ECO:0000259" key="3">
    <source>
        <dbReference type="SMART" id="SM00460"/>
    </source>
</evidence>
<evidence type="ECO:0000256" key="2">
    <source>
        <dbReference type="SAM" id="Phobius"/>
    </source>
</evidence>
<feature type="transmembrane region" description="Helical" evidence="2">
    <location>
        <begin position="167"/>
        <end position="186"/>
    </location>
</feature>
<dbReference type="InterPro" id="IPR002931">
    <property type="entry name" value="Transglutaminase-like"/>
</dbReference>
<feature type="transmembrane region" description="Helical" evidence="2">
    <location>
        <begin position="68"/>
        <end position="89"/>
    </location>
</feature>
<dbReference type="PANTHER" id="PTHR42736:SF1">
    <property type="entry name" value="PROTEIN-GLUTAMINE GAMMA-GLUTAMYLTRANSFERASE"/>
    <property type="match status" value="1"/>
</dbReference>
<evidence type="ECO:0000313" key="5">
    <source>
        <dbReference type="Proteomes" id="UP000441354"/>
    </source>
</evidence>
<protein>
    <submittedName>
        <fullName evidence="4">Transglutaminase</fullName>
    </submittedName>
</protein>
<feature type="transmembrane region" description="Helical" evidence="2">
    <location>
        <begin position="614"/>
        <end position="633"/>
    </location>
</feature>
<dbReference type="SUPFAM" id="SSF54001">
    <property type="entry name" value="Cysteine proteinases"/>
    <property type="match status" value="1"/>
</dbReference>
<accession>A0A7V7UT59</accession>
<proteinExistence type="predicted"/>
<evidence type="ECO:0000256" key="1">
    <source>
        <dbReference type="SAM" id="MobiDB-lite"/>
    </source>
</evidence>
<gene>
    <name evidence="4" type="ORF">F7732_20135</name>
</gene>
<feature type="transmembrane region" description="Helical" evidence="2">
    <location>
        <begin position="10"/>
        <end position="27"/>
    </location>
</feature>
<feature type="transmembrane region" description="Helical" evidence="2">
    <location>
        <begin position="142"/>
        <end position="161"/>
    </location>
</feature>
<dbReference type="PANTHER" id="PTHR42736">
    <property type="entry name" value="PROTEIN-GLUTAMINE GAMMA-GLUTAMYLTRANSFERASE"/>
    <property type="match status" value="1"/>
</dbReference>
<keyword evidence="5" id="KW-1185">Reference proteome</keyword>
<dbReference type="InterPro" id="IPR052901">
    <property type="entry name" value="Bact_TGase-like"/>
</dbReference>
<dbReference type="InterPro" id="IPR025403">
    <property type="entry name" value="TgpA-like_C"/>
</dbReference>
<dbReference type="AlphaFoldDB" id="A0A7V7UT59"/>
<feature type="domain" description="Transglutaminase-like" evidence="3">
    <location>
        <begin position="476"/>
        <end position="551"/>
    </location>
</feature>
<dbReference type="SMART" id="SM00460">
    <property type="entry name" value="TGc"/>
    <property type="match status" value="1"/>
</dbReference>
<dbReference type="Gene3D" id="3.10.620.30">
    <property type="match status" value="1"/>
</dbReference>
<sequence length="733" mass="84424">MKIRDVRRDLTTLILYAIGFFLLWEWLRPVEQLTDTSNIWLFIMFAGVSLLLAYLGTPIILSGIVKIVFILYVLHFLYGEGSFLSLSWAGSFLEDIFANSETILNRDWPSLTNHFRSLLFFVLLWLMTYLVHYWLMNRRQIFIFFFMTMIYITVLDTFTPYEADMAIVRTIILGFAAMGILTYYRYLEKEGVKASLHFSRKWMLPLAIMIALSVGVGLAAPKADPIWPDPVPFIQSYSEDSGGPGPGIKKIGYGENDSQLGGPFIGDDTLVMRTETQSRHYWKIETKDIYTGKGWIRSEDDEGEVFFGADEIVPIPELTEDVTSEKTQRTSSVLNVMNYDHIAYPLGVQTITTNPELTYSLDSEIEKISTQNQTGRSTPAAEYEVTYQSSQYSVTTLQSSNRETELPAEMVERYTQLPESLPQRVRDLAVEITEDENNWFDMARELESYFNSSGFTYDQQNVAVPGEDEDYVDQFLFDTKIGYCDNFSTAMVVLARSLDMPARWVKGFTEGDYIEGSGSGRSVYEVTNNNAHSWVEIFFPEVGWVPFEPTQGFTNNIQYNFDTETDTPAQQTETPEQPETPELEEDVTETASNSEGFSMTTMWNSFKSFVDRNTLWIILGVLIAAAVGWVLYLKRGRWLPRYYVWKMKNNSSNQDFTEAYFILLKELERYGLKRKEGQTLRDYAAYIDQFFSSNEMGELTSNYELLLYRGKLDEDSFKKTKELWENLIKKTIA</sequence>
<keyword evidence="2" id="KW-1133">Transmembrane helix</keyword>
<dbReference type="OrthoDB" id="9804872at2"/>
<name>A0A7V7UT59_9BACI</name>
<feature type="transmembrane region" description="Helical" evidence="2">
    <location>
        <begin position="39"/>
        <end position="61"/>
    </location>
</feature>
<keyword evidence="2" id="KW-0472">Membrane</keyword>
<dbReference type="Proteomes" id="UP000441354">
    <property type="component" value="Unassembled WGS sequence"/>
</dbReference>
<organism evidence="4 5">
    <name type="scientific">Bacillus mesophilum</name>
    <dbReference type="NCBI Taxonomy" id="1071718"/>
    <lineage>
        <taxon>Bacteria</taxon>
        <taxon>Bacillati</taxon>
        <taxon>Bacillota</taxon>
        <taxon>Bacilli</taxon>
        <taxon>Bacillales</taxon>
        <taxon>Bacillaceae</taxon>
        <taxon>Bacillus</taxon>
    </lineage>
</organism>
<dbReference type="InterPro" id="IPR021878">
    <property type="entry name" value="TgpA_N"/>
</dbReference>
<evidence type="ECO:0000313" key="4">
    <source>
        <dbReference type="EMBL" id="KAB2330095.1"/>
    </source>
</evidence>
<dbReference type="Pfam" id="PF13559">
    <property type="entry name" value="DUF4129"/>
    <property type="match status" value="1"/>
</dbReference>
<feature type="compositionally biased region" description="Low complexity" evidence="1">
    <location>
        <begin position="566"/>
        <end position="577"/>
    </location>
</feature>
<dbReference type="InterPro" id="IPR038765">
    <property type="entry name" value="Papain-like_cys_pep_sf"/>
</dbReference>
<dbReference type="EMBL" id="WBOT01000009">
    <property type="protein sequence ID" value="KAB2330095.1"/>
    <property type="molecule type" value="Genomic_DNA"/>
</dbReference>
<dbReference type="Pfam" id="PF01841">
    <property type="entry name" value="Transglut_core"/>
    <property type="match status" value="1"/>
</dbReference>
<reference evidence="4 5" key="1">
    <citation type="journal article" date="2014" name="Arch. Microbiol.">
        <title>Bacillus mesophilum sp. nov., strain IITR-54T, a novel 4-chlorobiphenyl dechlorinating bacterium.</title>
        <authorList>
            <person name="Manickam N."/>
            <person name="Singh N.K."/>
            <person name="Bajaj A."/>
            <person name="Kumar R.M."/>
            <person name="Kaur G."/>
            <person name="Kaur N."/>
            <person name="Bala M."/>
            <person name="Kumar A."/>
            <person name="Mayilraj S."/>
        </authorList>
    </citation>
    <scope>NUCLEOTIDE SEQUENCE [LARGE SCALE GENOMIC DNA]</scope>
    <source>
        <strain evidence="4 5">IITR-54</strain>
    </source>
</reference>
<dbReference type="RefSeq" id="WP_151575852.1">
    <property type="nucleotide sequence ID" value="NZ_WBOT01000009.1"/>
</dbReference>
<feature type="transmembrane region" description="Helical" evidence="2">
    <location>
        <begin position="202"/>
        <end position="220"/>
    </location>
</feature>
<feature type="region of interest" description="Disordered" evidence="1">
    <location>
        <begin position="566"/>
        <end position="591"/>
    </location>
</feature>
<feature type="compositionally biased region" description="Acidic residues" evidence="1">
    <location>
        <begin position="579"/>
        <end position="588"/>
    </location>
</feature>